<organism evidence="1 2">
    <name type="scientific">Alteromonas arenosi</name>
    <dbReference type="NCBI Taxonomy" id="3055817"/>
    <lineage>
        <taxon>Bacteria</taxon>
        <taxon>Pseudomonadati</taxon>
        <taxon>Pseudomonadota</taxon>
        <taxon>Gammaproteobacteria</taxon>
        <taxon>Alteromonadales</taxon>
        <taxon>Alteromonadaceae</taxon>
        <taxon>Alteromonas/Salinimonas group</taxon>
        <taxon>Alteromonas</taxon>
    </lineage>
</organism>
<dbReference type="RefSeq" id="WP_289365435.1">
    <property type="nucleotide sequence ID" value="NZ_JAUCBP010000007.1"/>
</dbReference>
<evidence type="ECO:0000313" key="1">
    <source>
        <dbReference type="EMBL" id="MDM7861088.1"/>
    </source>
</evidence>
<dbReference type="EMBL" id="JAUCBP010000007">
    <property type="protein sequence ID" value="MDM7861088.1"/>
    <property type="molecule type" value="Genomic_DNA"/>
</dbReference>
<sequence>MQVVVIGYVWPEPNSSAAGQNMLNLLEAFVNAGWNTIFASAAAPSKHAIDLNKYGVRPTTIELNNSSFDAFIQRCNPDIVIFDRFMTEEQFSWRVKEHAPDALRVLNTEDLHALRDARQQQYKQNKDDIDLHTALFYREIASILRSDLTLLVSSYEQQFITTEFPVNRKNTWHFPLLPALSSGNLTPSYTERRDFIFIGNFRHAPNWDAVLRLKQLWPRIRRRVPNTNMLIYGAYPPKKATQLHNEKDGFLVKGWAEDAQAVLRNARVCAAPLNFGAGVKGKFLDAFQAQTPSITTTVGIEGITSPEHWPGIVTDNDEAFVDAAEYLYNNAEPWHLAQKKIAALEIDADAKQHHQAALIQRLTDAKLNLTQLRQDNFVGAMLHHHTLASTRYMAQWIEAKNKYN</sequence>
<accession>A0ABT7SY17</accession>
<dbReference type="Proteomes" id="UP001234343">
    <property type="component" value="Unassembled WGS sequence"/>
</dbReference>
<reference evidence="1 2" key="1">
    <citation type="submission" date="2023-06" db="EMBL/GenBank/DDBJ databases">
        <title>Alteromonas sp. ASW11-36 isolated from intertidal sand.</title>
        <authorList>
            <person name="Li Y."/>
        </authorList>
    </citation>
    <scope>NUCLEOTIDE SEQUENCE [LARGE SCALE GENOMIC DNA]</scope>
    <source>
        <strain evidence="1 2">ASW11-36</strain>
    </source>
</reference>
<dbReference type="Pfam" id="PF13692">
    <property type="entry name" value="Glyco_trans_1_4"/>
    <property type="match status" value="1"/>
</dbReference>
<protein>
    <submittedName>
        <fullName evidence="1">Glycosyltransferase family 4 protein</fullName>
    </submittedName>
</protein>
<dbReference type="Gene3D" id="3.40.50.2000">
    <property type="entry name" value="Glycogen Phosphorylase B"/>
    <property type="match status" value="1"/>
</dbReference>
<keyword evidence="2" id="KW-1185">Reference proteome</keyword>
<evidence type="ECO:0000313" key="2">
    <source>
        <dbReference type="Proteomes" id="UP001234343"/>
    </source>
</evidence>
<name>A0ABT7SY17_9ALTE</name>
<proteinExistence type="predicted"/>
<dbReference type="SUPFAM" id="SSF53756">
    <property type="entry name" value="UDP-Glycosyltransferase/glycogen phosphorylase"/>
    <property type="match status" value="1"/>
</dbReference>
<comment type="caution">
    <text evidence="1">The sequence shown here is derived from an EMBL/GenBank/DDBJ whole genome shotgun (WGS) entry which is preliminary data.</text>
</comment>
<gene>
    <name evidence="1" type="ORF">QTP81_10815</name>
</gene>